<name>A0A081C668_VECG1</name>
<proteinExistence type="inferred from homology"/>
<evidence type="ECO:0000313" key="9">
    <source>
        <dbReference type="EMBL" id="GAK60073.1"/>
    </source>
</evidence>
<dbReference type="STRING" id="1499967.U27_07061"/>
<comment type="similarity">
    <text evidence="4">Belongs to the methyl-accepting chemotaxis (MCP) protein family.</text>
</comment>
<organism evidence="9">
    <name type="scientific">Vecturithrix granuli</name>
    <dbReference type="NCBI Taxonomy" id="1499967"/>
    <lineage>
        <taxon>Bacteria</taxon>
        <taxon>Candidatus Moduliflexota</taxon>
        <taxon>Candidatus Vecturitrichia</taxon>
        <taxon>Candidatus Vecturitrichales</taxon>
        <taxon>Candidatus Vecturitrichaceae</taxon>
        <taxon>Candidatus Vecturithrix</taxon>
    </lineage>
</organism>
<evidence type="ECO:0000259" key="6">
    <source>
        <dbReference type="PROSITE" id="PS50111"/>
    </source>
</evidence>
<dbReference type="Pfam" id="PF00672">
    <property type="entry name" value="HAMP"/>
    <property type="match status" value="1"/>
</dbReference>
<dbReference type="HOGENOM" id="CLU_000445_107_27_0"/>
<keyword evidence="10" id="KW-1185">Reference proteome</keyword>
<keyword evidence="2" id="KW-0997">Cell inner membrane</keyword>
<keyword evidence="3 5" id="KW-0807">Transducer</keyword>
<feature type="domain" description="Methyl-accepting transducer" evidence="6">
    <location>
        <begin position="306"/>
        <end position="549"/>
    </location>
</feature>
<dbReference type="Gene3D" id="6.10.340.10">
    <property type="match status" value="1"/>
</dbReference>
<protein>
    <submittedName>
        <fullName evidence="9">Methyl-accepting chemotaxis sensory transducer</fullName>
    </submittedName>
</protein>
<accession>A0A081C668</accession>
<dbReference type="PANTHER" id="PTHR32089">
    <property type="entry name" value="METHYL-ACCEPTING CHEMOTAXIS PROTEIN MCPB"/>
    <property type="match status" value="1"/>
</dbReference>
<dbReference type="CDD" id="cd06225">
    <property type="entry name" value="HAMP"/>
    <property type="match status" value="1"/>
</dbReference>
<dbReference type="PANTHER" id="PTHR32089:SF112">
    <property type="entry name" value="LYSOZYME-LIKE PROTEIN-RELATED"/>
    <property type="match status" value="1"/>
</dbReference>
<comment type="subcellular location">
    <subcellularLocation>
        <location evidence="1">Cell inner membrane</location>
        <topology evidence="1">Multi-pass membrane protein</topology>
    </subcellularLocation>
</comment>
<dbReference type="PROSITE" id="PS50192">
    <property type="entry name" value="T_SNARE"/>
    <property type="match status" value="1"/>
</dbReference>
<dbReference type="Gene3D" id="1.10.287.950">
    <property type="entry name" value="Methyl-accepting chemotaxis protein"/>
    <property type="match status" value="1"/>
</dbReference>
<evidence type="ECO:0000256" key="5">
    <source>
        <dbReference type="PROSITE-ProRule" id="PRU00284"/>
    </source>
</evidence>
<dbReference type="Pfam" id="PF00015">
    <property type="entry name" value="MCPsignal"/>
    <property type="match status" value="1"/>
</dbReference>
<dbReference type="eggNOG" id="COG0840">
    <property type="taxonomic scope" value="Bacteria"/>
</dbReference>
<dbReference type="InterPro" id="IPR000727">
    <property type="entry name" value="T_SNARE_dom"/>
</dbReference>
<keyword evidence="2" id="KW-0472">Membrane</keyword>
<feature type="domain" description="HAMP" evidence="8">
    <location>
        <begin position="259"/>
        <end position="312"/>
    </location>
</feature>
<dbReference type="SMART" id="SM00283">
    <property type="entry name" value="MA"/>
    <property type="match status" value="1"/>
</dbReference>
<dbReference type="Proteomes" id="UP000030661">
    <property type="component" value="Unassembled WGS sequence"/>
</dbReference>
<dbReference type="InterPro" id="IPR003660">
    <property type="entry name" value="HAMP_dom"/>
</dbReference>
<evidence type="ECO:0000256" key="1">
    <source>
        <dbReference type="ARBA" id="ARBA00004429"/>
    </source>
</evidence>
<dbReference type="SMART" id="SM00304">
    <property type="entry name" value="HAMP"/>
    <property type="match status" value="2"/>
</dbReference>
<evidence type="ECO:0000259" key="7">
    <source>
        <dbReference type="PROSITE" id="PS50192"/>
    </source>
</evidence>
<reference evidence="9" key="1">
    <citation type="journal article" date="2015" name="PeerJ">
        <title>First genomic representation of candidate bacterial phylum KSB3 points to enhanced environmental sensing as a trigger of wastewater bulking.</title>
        <authorList>
            <person name="Sekiguchi Y."/>
            <person name="Ohashi A."/>
            <person name="Parks D.H."/>
            <person name="Yamauchi T."/>
            <person name="Tyson G.W."/>
            <person name="Hugenholtz P."/>
        </authorList>
    </citation>
    <scope>NUCLEOTIDE SEQUENCE [LARGE SCALE GENOMIC DNA]</scope>
</reference>
<dbReference type="PROSITE" id="PS50885">
    <property type="entry name" value="HAMP"/>
    <property type="match status" value="2"/>
</dbReference>
<evidence type="ECO:0000256" key="4">
    <source>
        <dbReference type="ARBA" id="ARBA00029447"/>
    </source>
</evidence>
<feature type="domain" description="T-SNARE coiled-coil homology" evidence="7">
    <location>
        <begin position="472"/>
        <end position="534"/>
    </location>
</feature>
<dbReference type="EMBL" id="DF820471">
    <property type="protein sequence ID" value="GAK60073.1"/>
    <property type="molecule type" value="Genomic_DNA"/>
</dbReference>
<dbReference type="SUPFAM" id="SSF58104">
    <property type="entry name" value="Methyl-accepting chemotaxis protein (MCP) signaling domain"/>
    <property type="match status" value="1"/>
</dbReference>
<dbReference type="InterPro" id="IPR004089">
    <property type="entry name" value="MCPsignal_dom"/>
</dbReference>
<evidence type="ECO:0000256" key="2">
    <source>
        <dbReference type="ARBA" id="ARBA00022519"/>
    </source>
</evidence>
<evidence type="ECO:0000313" key="10">
    <source>
        <dbReference type="Proteomes" id="UP000030661"/>
    </source>
</evidence>
<evidence type="ECO:0000259" key="8">
    <source>
        <dbReference type="PROSITE" id="PS50885"/>
    </source>
</evidence>
<dbReference type="AlphaFoldDB" id="A0A081C668"/>
<dbReference type="GO" id="GO:0007165">
    <property type="term" value="P:signal transduction"/>
    <property type="evidence" value="ECO:0007669"/>
    <property type="project" value="UniProtKB-KW"/>
</dbReference>
<gene>
    <name evidence="9" type="ORF">U27_07061</name>
</gene>
<keyword evidence="2" id="KW-1003">Cell membrane</keyword>
<feature type="domain" description="HAMP" evidence="8">
    <location>
        <begin position="178"/>
        <end position="231"/>
    </location>
</feature>
<dbReference type="GO" id="GO:0005886">
    <property type="term" value="C:plasma membrane"/>
    <property type="evidence" value="ECO:0007669"/>
    <property type="project" value="UniProtKB-SubCell"/>
</dbReference>
<evidence type="ECO:0000256" key="3">
    <source>
        <dbReference type="ARBA" id="ARBA00023224"/>
    </source>
</evidence>
<sequence length="571" mass="62754">MYMRLGTKLVLQIGLIFLFAMTCFGVFEVYQRKNDFTAILEEKEARTSQQLSMVLGETLFNMDATQTENFMRVYLQDRDILALKVLARGMSGKYFVRNSETDEIEDWSDHDTEPVRTSQSFLTSIPLVYEDQDVGTLEVVFSRRLVYYEIQKATVTVRNAAMIILLLESVLIFTVIKRRITTPLLHIVQAAQHIAEGNLAFPLKKMASQDEIGTLTMAFEQMLTYLREMAGVAMAISHGDLRQSIRPRSANDMLGKGFQAMSSYLNEMAVAASALAEGDLRQSIQPRTEHDVLGAAFQRVELLRFSISQIIQGANRVKGASEKLRLISAQMAANAEQRSQQASSVSSNSQQISQHVNELAGATEQFSASIHGISTYVGNVNQVVNHAVALANSSKEIMDKLSTHSEEIGVIVKLITDITQQTNLLALNAAIEAARSGEVGKGFAVVANEVKELARQIAMSAKEITQKVKVIQTSSGDASTAIEEMATVIHQISDISHAIAIAIDQQNAALKNIASNLSITAIGSDDVTKAIGGIAASVQEMSENAIKVQIEAQELTEFTDELQQLMQHFKI</sequence>
<dbReference type="PROSITE" id="PS50111">
    <property type="entry name" value="CHEMOTAXIS_TRANSDUC_2"/>
    <property type="match status" value="1"/>
</dbReference>